<keyword evidence="1" id="KW-0732">Signal</keyword>
<dbReference type="SUPFAM" id="SSF54001">
    <property type="entry name" value="Cysteine proteinases"/>
    <property type="match status" value="1"/>
</dbReference>
<organism evidence="3 4">
    <name type="scientific">Cercophora newfieldiana</name>
    <dbReference type="NCBI Taxonomy" id="92897"/>
    <lineage>
        <taxon>Eukaryota</taxon>
        <taxon>Fungi</taxon>
        <taxon>Dikarya</taxon>
        <taxon>Ascomycota</taxon>
        <taxon>Pezizomycotina</taxon>
        <taxon>Sordariomycetes</taxon>
        <taxon>Sordariomycetidae</taxon>
        <taxon>Sordariales</taxon>
        <taxon>Lasiosphaeriaceae</taxon>
        <taxon>Cercophora</taxon>
    </lineage>
</organism>
<evidence type="ECO:0000259" key="2">
    <source>
        <dbReference type="PROSITE" id="PS50911"/>
    </source>
</evidence>
<dbReference type="Gene3D" id="2.30.30.40">
    <property type="entry name" value="SH3 Domains"/>
    <property type="match status" value="1"/>
</dbReference>
<feature type="chain" id="PRO_5041206844" evidence="1">
    <location>
        <begin position="26"/>
        <end position="244"/>
    </location>
</feature>
<evidence type="ECO:0000313" key="4">
    <source>
        <dbReference type="Proteomes" id="UP001174936"/>
    </source>
</evidence>
<dbReference type="Proteomes" id="UP001174936">
    <property type="component" value="Unassembled WGS sequence"/>
</dbReference>
<name>A0AA39YKC8_9PEZI</name>
<feature type="domain" description="Peptidase C51" evidence="2">
    <location>
        <begin position="117"/>
        <end position="241"/>
    </location>
</feature>
<dbReference type="EMBL" id="JAULSV010000002">
    <property type="protein sequence ID" value="KAK0653157.1"/>
    <property type="molecule type" value="Genomic_DNA"/>
</dbReference>
<feature type="signal peptide" evidence="1">
    <location>
        <begin position="1"/>
        <end position="25"/>
    </location>
</feature>
<accession>A0AA39YKC8</accession>
<dbReference type="PROSITE" id="PS50911">
    <property type="entry name" value="CHAP"/>
    <property type="match status" value="1"/>
</dbReference>
<keyword evidence="4" id="KW-1185">Reference proteome</keyword>
<dbReference type="InterPro" id="IPR038765">
    <property type="entry name" value="Papain-like_cys_pep_sf"/>
</dbReference>
<proteinExistence type="predicted"/>
<protein>
    <submittedName>
        <fullName evidence="3">CHAP domain-containing protein</fullName>
    </submittedName>
</protein>
<dbReference type="InterPro" id="IPR007921">
    <property type="entry name" value="CHAP_dom"/>
</dbReference>
<gene>
    <name evidence="3" type="ORF">B0T16DRAFT_427354</name>
</gene>
<sequence length="244" mass="27175">MFKHQTPSAALSLQALVCLSECAGPYPVWRADTLNCRTGPDTKHGIKKTYKEGDSIKISCQVNGESVEGYKIWDKTQDGCYVSDYYVKTGKDGFVADKCTTSKPKPKPDAENNKLPGPLKDDYPYRGNCGGLDPWKYYKCQCTSFVAWRINERLGVKFHNYYKGPHWGDAKIWDEAARSSGVKIDNNAVPGSIAQTNAGAGHVAWVTKVSGGKVTIEEYNGNNPEKYGRRTVDKDSFKYIHIKV</sequence>
<dbReference type="Pfam" id="PF05257">
    <property type="entry name" value="CHAP"/>
    <property type="match status" value="1"/>
</dbReference>
<evidence type="ECO:0000256" key="1">
    <source>
        <dbReference type="SAM" id="SignalP"/>
    </source>
</evidence>
<comment type="caution">
    <text evidence="3">The sequence shown here is derived from an EMBL/GenBank/DDBJ whole genome shotgun (WGS) entry which is preliminary data.</text>
</comment>
<evidence type="ECO:0000313" key="3">
    <source>
        <dbReference type="EMBL" id="KAK0653157.1"/>
    </source>
</evidence>
<dbReference type="Gene3D" id="3.90.1720.10">
    <property type="entry name" value="endopeptidase domain like (from Nostoc punctiforme)"/>
    <property type="match status" value="1"/>
</dbReference>
<dbReference type="AlphaFoldDB" id="A0AA39YKC8"/>
<reference evidence="3" key="1">
    <citation type="submission" date="2023-06" db="EMBL/GenBank/DDBJ databases">
        <title>Genome-scale phylogeny and comparative genomics of the fungal order Sordariales.</title>
        <authorList>
            <consortium name="Lawrence Berkeley National Laboratory"/>
            <person name="Hensen N."/>
            <person name="Bonometti L."/>
            <person name="Westerberg I."/>
            <person name="Brannstrom I.O."/>
            <person name="Guillou S."/>
            <person name="Cros-Aarteil S."/>
            <person name="Calhoun S."/>
            <person name="Haridas S."/>
            <person name="Kuo A."/>
            <person name="Mondo S."/>
            <person name="Pangilinan J."/>
            <person name="Riley R."/>
            <person name="Labutti K."/>
            <person name="Andreopoulos B."/>
            <person name="Lipzen A."/>
            <person name="Chen C."/>
            <person name="Yanf M."/>
            <person name="Daum C."/>
            <person name="Ng V."/>
            <person name="Clum A."/>
            <person name="Steindorff A."/>
            <person name="Ohm R."/>
            <person name="Martin F."/>
            <person name="Silar P."/>
            <person name="Natvig D."/>
            <person name="Lalanne C."/>
            <person name="Gautier V."/>
            <person name="Ament-Velasquez S.L."/>
            <person name="Kruys A."/>
            <person name="Hutchinson M.I."/>
            <person name="Powell A.J."/>
            <person name="Barry K."/>
            <person name="Miller A.N."/>
            <person name="Grigoriev I.V."/>
            <person name="Debuchy R."/>
            <person name="Gladieux P."/>
            <person name="Thoren M.H."/>
            <person name="Johannesson H."/>
        </authorList>
    </citation>
    <scope>NUCLEOTIDE SEQUENCE</scope>
    <source>
        <strain evidence="3">SMH2532-1</strain>
    </source>
</reference>